<feature type="domain" description="Tyr recombinase" evidence="2">
    <location>
        <begin position="54"/>
        <end position="237"/>
    </location>
</feature>
<dbReference type="Proteomes" id="UP000182983">
    <property type="component" value="Unassembled WGS sequence"/>
</dbReference>
<keyword evidence="4" id="KW-1185">Reference proteome</keyword>
<sequence length="241" mass="27445">MSVCYWPIAISINQNSPYHSPLSLFARGRIVMGHSEYDLGVKDRRPWNAGRIIGAKRPLKPQQVWAIRFWLDREGRLRDRAMFDLAIDSKLRGCDVVKIKIGDLVSGGHIRSRAIVVQQKTGRPVQFELLEPARSSLLAWLERRGGTLDDFVFPSRINHAEHISTRQYARLVDEWVTGIGLRPEEYGAHSLRRTKASLIYKQTGNLRAVQILLGHTKIESTVRYLGVDVEDALVLSEHTEI</sequence>
<evidence type="ECO:0000259" key="2">
    <source>
        <dbReference type="PROSITE" id="PS51898"/>
    </source>
</evidence>
<evidence type="ECO:0000256" key="1">
    <source>
        <dbReference type="ARBA" id="ARBA00023172"/>
    </source>
</evidence>
<dbReference type="AlphaFoldDB" id="A0A1H6JRF6"/>
<gene>
    <name evidence="3" type="ORF">SAMN04244559_03207</name>
</gene>
<evidence type="ECO:0000313" key="3">
    <source>
        <dbReference type="EMBL" id="SEH62465.1"/>
    </source>
</evidence>
<evidence type="ECO:0000313" key="4">
    <source>
        <dbReference type="Proteomes" id="UP000182983"/>
    </source>
</evidence>
<dbReference type="InterPro" id="IPR013762">
    <property type="entry name" value="Integrase-like_cat_sf"/>
</dbReference>
<dbReference type="GO" id="GO:0003677">
    <property type="term" value="F:DNA binding"/>
    <property type="evidence" value="ECO:0007669"/>
    <property type="project" value="InterPro"/>
</dbReference>
<dbReference type="PROSITE" id="PS51898">
    <property type="entry name" value="TYR_RECOMBINASE"/>
    <property type="match status" value="1"/>
</dbReference>
<dbReference type="InterPro" id="IPR011010">
    <property type="entry name" value="DNA_brk_join_enz"/>
</dbReference>
<proteinExistence type="predicted"/>
<dbReference type="Gene3D" id="1.10.443.10">
    <property type="entry name" value="Intergrase catalytic core"/>
    <property type="match status" value="1"/>
</dbReference>
<reference evidence="4" key="1">
    <citation type="submission" date="2016-10" db="EMBL/GenBank/DDBJ databases">
        <authorList>
            <person name="Varghese N."/>
            <person name="Submissions S."/>
        </authorList>
    </citation>
    <scope>NUCLEOTIDE SEQUENCE [LARGE SCALE GENOMIC DNA]</scope>
    <source>
        <strain evidence="4">DSM 13234</strain>
    </source>
</reference>
<dbReference type="SUPFAM" id="SSF56349">
    <property type="entry name" value="DNA breaking-rejoining enzymes"/>
    <property type="match status" value="1"/>
</dbReference>
<name>A0A1H6JRF6_MAGFU</name>
<dbReference type="InterPro" id="IPR002104">
    <property type="entry name" value="Integrase_catalytic"/>
</dbReference>
<dbReference type="Pfam" id="PF00589">
    <property type="entry name" value="Phage_integrase"/>
    <property type="match status" value="1"/>
</dbReference>
<dbReference type="EMBL" id="FNWO01000018">
    <property type="protein sequence ID" value="SEH62465.1"/>
    <property type="molecule type" value="Genomic_DNA"/>
</dbReference>
<organism evidence="3 4">
    <name type="scientific">Magnetospirillum fulvum</name>
    <name type="common">Rhodospirillum fulvum</name>
    <dbReference type="NCBI Taxonomy" id="1082"/>
    <lineage>
        <taxon>Bacteria</taxon>
        <taxon>Pseudomonadati</taxon>
        <taxon>Pseudomonadota</taxon>
        <taxon>Alphaproteobacteria</taxon>
        <taxon>Rhodospirillales</taxon>
        <taxon>Rhodospirillaceae</taxon>
        <taxon>Magnetospirillum</taxon>
    </lineage>
</organism>
<accession>A0A1H6JRF6</accession>
<dbReference type="GO" id="GO:0015074">
    <property type="term" value="P:DNA integration"/>
    <property type="evidence" value="ECO:0007669"/>
    <property type="project" value="InterPro"/>
</dbReference>
<keyword evidence="1" id="KW-0233">DNA recombination</keyword>
<protein>
    <submittedName>
        <fullName evidence="3">Phage integrase family protein</fullName>
    </submittedName>
</protein>
<dbReference type="GO" id="GO:0006310">
    <property type="term" value="P:DNA recombination"/>
    <property type="evidence" value="ECO:0007669"/>
    <property type="project" value="UniProtKB-KW"/>
</dbReference>